<keyword evidence="1" id="KW-0812">Transmembrane</keyword>
<feature type="transmembrane region" description="Helical" evidence="1">
    <location>
        <begin position="53"/>
        <end position="71"/>
    </location>
</feature>
<dbReference type="EMBL" id="VLKU01000004">
    <property type="protein sequence ID" value="TWI35176.1"/>
    <property type="molecule type" value="Genomic_DNA"/>
</dbReference>
<proteinExistence type="predicted"/>
<feature type="domain" description="DUF1468" evidence="2">
    <location>
        <begin position="18"/>
        <end position="152"/>
    </location>
</feature>
<dbReference type="AlphaFoldDB" id="A0A562NU11"/>
<sequence length="164" mass="17581">MTDHSEQNHRRPDVAAMVIAAGLAVIGGVMLWDSARLADLGGYSGIGPASAPRVIGGGIILLAIWTAFEAFRGDFPERPKQDLGPVFWIIAGLALQMMLLNYAGFSIATGIMFALTARAFGKRNLALTVPVGIAISFVVWFIFTQYLMLHLPAGPLEHLFVKGA</sequence>
<dbReference type="InterPro" id="IPR009936">
    <property type="entry name" value="DUF1468"/>
</dbReference>
<evidence type="ECO:0000313" key="3">
    <source>
        <dbReference type="EMBL" id="TWI35176.1"/>
    </source>
</evidence>
<feature type="transmembrane region" description="Helical" evidence="1">
    <location>
        <begin position="125"/>
        <end position="143"/>
    </location>
</feature>
<keyword evidence="1" id="KW-1133">Transmembrane helix</keyword>
<dbReference type="Proteomes" id="UP000316225">
    <property type="component" value="Unassembled WGS sequence"/>
</dbReference>
<comment type="caution">
    <text evidence="3">The sequence shown here is derived from an EMBL/GenBank/DDBJ whole genome shotgun (WGS) entry which is preliminary data.</text>
</comment>
<organism evidence="3 4">
    <name type="scientific">Paracoccus sulfuroxidans</name>
    <dbReference type="NCBI Taxonomy" id="384678"/>
    <lineage>
        <taxon>Bacteria</taxon>
        <taxon>Pseudomonadati</taxon>
        <taxon>Pseudomonadota</taxon>
        <taxon>Alphaproteobacteria</taxon>
        <taxon>Rhodobacterales</taxon>
        <taxon>Paracoccaceae</taxon>
        <taxon>Paracoccus</taxon>
    </lineage>
</organism>
<reference evidence="3 4" key="1">
    <citation type="journal article" date="2015" name="Stand. Genomic Sci.">
        <title>Genomic Encyclopedia of Bacterial and Archaeal Type Strains, Phase III: the genomes of soil and plant-associated and newly described type strains.</title>
        <authorList>
            <person name="Whitman W.B."/>
            <person name="Woyke T."/>
            <person name="Klenk H.P."/>
            <person name="Zhou Y."/>
            <person name="Lilburn T.G."/>
            <person name="Beck B.J."/>
            <person name="De Vos P."/>
            <person name="Vandamme P."/>
            <person name="Eisen J.A."/>
            <person name="Garrity G."/>
            <person name="Hugenholtz P."/>
            <person name="Kyrpides N.C."/>
        </authorList>
    </citation>
    <scope>NUCLEOTIDE SEQUENCE [LARGE SCALE GENOMIC DNA]</scope>
    <source>
        <strain evidence="3 4">CGMCC 1.5364</strain>
    </source>
</reference>
<gene>
    <name evidence="3" type="ORF">IQ24_01685</name>
</gene>
<keyword evidence="4" id="KW-1185">Reference proteome</keyword>
<evidence type="ECO:0000256" key="1">
    <source>
        <dbReference type="SAM" id="Phobius"/>
    </source>
</evidence>
<feature type="transmembrane region" description="Helical" evidence="1">
    <location>
        <begin position="86"/>
        <end position="113"/>
    </location>
</feature>
<evidence type="ECO:0000259" key="2">
    <source>
        <dbReference type="Pfam" id="PF07331"/>
    </source>
</evidence>
<accession>A0A562NU11</accession>
<name>A0A562NU11_9RHOB</name>
<dbReference type="RefSeq" id="WP_145397458.1">
    <property type="nucleotide sequence ID" value="NZ_VLKU01000004.1"/>
</dbReference>
<dbReference type="OrthoDB" id="7347328at2"/>
<keyword evidence="1" id="KW-0472">Membrane</keyword>
<feature type="transmembrane region" description="Helical" evidence="1">
    <location>
        <begin position="14"/>
        <end position="32"/>
    </location>
</feature>
<evidence type="ECO:0000313" key="4">
    <source>
        <dbReference type="Proteomes" id="UP000316225"/>
    </source>
</evidence>
<dbReference type="Pfam" id="PF07331">
    <property type="entry name" value="TctB"/>
    <property type="match status" value="1"/>
</dbReference>
<protein>
    <submittedName>
        <fullName evidence="3">Putative tricarboxylic transport membrane protein</fullName>
    </submittedName>
</protein>